<dbReference type="PROSITE" id="PS50053">
    <property type="entry name" value="UBIQUITIN_2"/>
    <property type="match status" value="1"/>
</dbReference>
<dbReference type="GO" id="GO:0005886">
    <property type="term" value="C:plasma membrane"/>
    <property type="evidence" value="ECO:0007669"/>
    <property type="project" value="UniProtKB-SubCell"/>
</dbReference>
<keyword evidence="5" id="KW-0564">Palmitate</keyword>
<keyword evidence="4" id="KW-0472">Membrane</keyword>
<keyword evidence="7" id="KW-0636">Prenylation</keyword>
<sequence>MSSNVPADMINLRLILVSGKTKEFLFSPNDSASDIAKHVYDNWPMDWEEEQVSSPNILRLIYQGRFLHGNVTLGARLCPERMRTALSWMTKTKTGVKVWPLTSSPEIRAVRAKALGICKSQASSEPGSKGPKRSGASSLSQNLQLSGFHGRWWKDKRPIKNIQVPFKPPASQGRTSVCSFTISPRMTSGQTQRQGAGDWTLPRGSKDELQTDDALCFKSQAWPLVAGCTGGCALYQGKEVRAVAQVRESSCVQPWIFDSEMSWVPKRQELRRSLA</sequence>
<dbReference type="Ensembl" id="ENSSSCT00025048997.1">
    <property type="protein sequence ID" value="ENSSSCP00025020960.1"/>
    <property type="gene ID" value="ENSSSCG00025035966.1"/>
</dbReference>
<dbReference type="SUPFAM" id="SSF54236">
    <property type="entry name" value="Ubiquitin-like"/>
    <property type="match status" value="1"/>
</dbReference>
<evidence type="ECO:0000256" key="1">
    <source>
        <dbReference type="ARBA" id="ARBA00004193"/>
    </source>
</evidence>
<evidence type="ECO:0000256" key="3">
    <source>
        <dbReference type="ARBA" id="ARBA00022481"/>
    </source>
</evidence>
<evidence type="ECO:0000256" key="10">
    <source>
        <dbReference type="SAM" id="MobiDB-lite"/>
    </source>
</evidence>
<keyword evidence="3" id="KW-0488">Methylation</keyword>
<dbReference type="SMR" id="A0A8D0RSR9"/>
<dbReference type="Proteomes" id="UP000694728">
    <property type="component" value="Unplaced"/>
</dbReference>
<name>A0A8D0RSR9_PIG</name>
<dbReference type="PANTHER" id="PTHR13169:SF0">
    <property type="entry name" value="UBIQUITIN-LIKE PROTEIN 3"/>
    <property type="match status" value="1"/>
</dbReference>
<dbReference type="InterPro" id="IPR039540">
    <property type="entry name" value="UBL3-like_ubiquitin_dom"/>
</dbReference>
<feature type="domain" description="Ubiquitin-like" evidence="11">
    <location>
        <begin position="10"/>
        <end position="74"/>
    </location>
</feature>
<evidence type="ECO:0000313" key="12">
    <source>
        <dbReference type="Ensembl" id="ENSSSCP00025020960.1"/>
    </source>
</evidence>
<dbReference type="Gene3D" id="3.10.20.90">
    <property type="entry name" value="Phosphatidylinositol 3-kinase Catalytic Subunit, Chain A, domain 1"/>
    <property type="match status" value="1"/>
</dbReference>
<dbReference type="Pfam" id="PF13881">
    <property type="entry name" value="Rad60-SLD_2"/>
    <property type="match status" value="1"/>
</dbReference>
<evidence type="ECO:0000256" key="4">
    <source>
        <dbReference type="ARBA" id="ARBA00023136"/>
    </source>
</evidence>
<dbReference type="PANTHER" id="PTHR13169">
    <property type="entry name" value="UBIQUITIN-LIKE PROTEIN 3 HCG-1 PROTEIN"/>
    <property type="match status" value="1"/>
</dbReference>
<organism evidence="12 13">
    <name type="scientific">Sus scrofa</name>
    <name type="common">Pig</name>
    <dbReference type="NCBI Taxonomy" id="9823"/>
    <lineage>
        <taxon>Eukaryota</taxon>
        <taxon>Metazoa</taxon>
        <taxon>Chordata</taxon>
        <taxon>Craniata</taxon>
        <taxon>Vertebrata</taxon>
        <taxon>Euteleostomi</taxon>
        <taxon>Mammalia</taxon>
        <taxon>Eutheria</taxon>
        <taxon>Laurasiatheria</taxon>
        <taxon>Artiodactyla</taxon>
        <taxon>Suina</taxon>
        <taxon>Suidae</taxon>
        <taxon>Sus</taxon>
    </lineage>
</organism>
<dbReference type="InterPro" id="IPR040015">
    <property type="entry name" value="UBL3-like"/>
</dbReference>
<evidence type="ECO:0000259" key="11">
    <source>
        <dbReference type="PROSITE" id="PS50053"/>
    </source>
</evidence>
<gene>
    <name evidence="12" type="primary">UBL3</name>
</gene>
<dbReference type="Ensembl" id="ENSSSCT00045034624.1">
    <property type="protein sequence ID" value="ENSSSCP00045024016.1"/>
    <property type="gene ID" value="ENSSSCG00045020255.1"/>
</dbReference>
<dbReference type="InterPro" id="IPR029071">
    <property type="entry name" value="Ubiquitin-like_domsf"/>
</dbReference>
<keyword evidence="6" id="KW-0449">Lipoprotein</keyword>
<evidence type="ECO:0000256" key="2">
    <source>
        <dbReference type="ARBA" id="ARBA00022475"/>
    </source>
</evidence>
<dbReference type="InterPro" id="IPR000626">
    <property type="entry name" value="Ubiquitin-like_dom"/>
</dbReference>
<evidence type="ECO:0000313" key="13">
    <source>
        <dbReference type="Proteomes" id="UP000694727"/>
    </source>
</evidence>
<comment type="subcellular location">
    <subcellularLocation>
        <location evidence="1">Cell membrane</location>
        <topology evidence="1">Lipid-anchor</topology>
    </subcellularLocation>
</comment>
<evidence type="ECO:0000256" key="6">
    <source>
        <dbReference type="ARBA" id="ARBA00023288"/>
    </source>
</evidence>
<evidence type="ECO:0000256" key="9">
    <source>
        <dbReference type="ARBA" id="ARBA00078829"/>
    </source>
</evidence>
<accession>A0A8D0RSR9</accession>
<dbReference type="FunFam" id="3.10.20.90:FF:000167">
    <property type="entry name" value="Ubiquitin-like 3a"/>
    <property type="match status" value="1"/>
</dbReference>
<evidence type="ECO:0000256" key="8">
    <source>
        <dbReference type="ARBA" id="ARBA00074521"/>
    </source>
</evidence>
<reference evidence="12" key="1">
    <citation type="submission" date="2025-05" db="UniProtKB">
        <authorList>
            <consortium name="Ensembl"/>
        </authorList>
    </citation>
    <scope>IDENTIFICATION</scope>
</reference>
<keyword evidence="2" id="KW-1003">Cell membrane</keyword>
<evidence type="ECO:0000256" key="7">
    <source>
        <dbReference type="ARBA" id="ARBA00023289"/>
    </source>
</evidence>
<proteinExistence type="predicted"/>
<feature type="region of interest" description="Disordered" evidence="10">
    <location>
        <begin position="120"/>
        <end position="140"/>
    </location>
</feature>
<dbReference type="Proteomes" id="UP000694727">
    <property type="component" value="Unplaced"/>
</dbReference>
<evidence type="ECO:0000256" key="5">
    <source>
        <dbReference type="ARBA" id="ARBA00023139"/>
    </source>
</evidence>
<protein>
    <recommendedName>
        <fullName evidence="8">Ubiquitin-like protein 3</fullName>
    </recommendedName>
    <alternativeName>
        <fullName evidence="9">Membrane-anchored ubiquitin-fold protein</fullName>
    </alternativeName>
</protein>
<dbReference type="AlphaFoldDB" id="A0A8D0RSR9"/>